<dbReference type="InterPro" id="IPR051268">
    <property type="entry name" value="Type-I_R_enzyme_R_subunit"/>
</dbReference>
<evidence type="ECO:0000313" key="4">
    <source>
        <dbReference type="Proteomes" id="UP001065047"/>
    </source>
</evidence>
<dbReference type="InterPro" id="IPR040980">
    <property type="entry name" value="SWI2_SNF2"/>
</dbReference>
<organism evidence="3 4">
    <name type="scientific">Acetobacter malorum DSM 14337</name>
    <dbReference type="NCBI Taxonomy" id="1307910"/>
    <lineage>
        <taxon>Bacteria</taxon>
        <taxon>Pseudomonadati</taxon>
        <taxon>Pseudomonadota</taxon>
        <taxon>Alphaproteobacteria</taxon>
        <taxon>Acetobacterales</taxon>
        <taxon>Acetobacteraceae</taxon>
        <taxon>Acetobacter</taxon>
    </lineage>
</organism>
<gene>
    <name evidence="3" type="ORF">AA14337_0966</name>
</gene>
<dbReference type="PROSITE" id="PS51192">
    <property type="entry name" value="HELICASE_ATP_BIND_1"/>
    <property type="match status" value="1"/>
</dbReference>
<name>A0ABQ0PQ18_9PROT</name>
<dbReference type="EMBL" id="BAPF01000014">
    <property type="protein sequence ID" value="GBQ77921.1"/>
    <property type="molecule type" value="Genomic_DNA"/>
</dbReference>
<dbReference type="PANTHER" id="PTHR30195:SF15">
    <property type="entry name" value="TYPE I RESTRICTION ENZYME HINDI ENDONUCLEASE SUBUNIT"/>
    <property type="match status" value="1"/>
</dbReference>
<comment type="caution">
    <text evidence="3">The sequence shown here is derived from an EMBL/GenBank/DDBJ whole genome shotgun (WGS) entry which is preliminary data.</text>
</comment>
<keyword evidence="1" id="KW-0680">Restriction system</keyword>
<reference evidence="3" key="1">
    <citation type="submission" date="2013-04" db="EMBL/GenBank/DDBJ databases">
        <title>The genome sequencing project of 58 acetic acid bacteria.</title>
        <authorList>
            <person name="Okamoto-Kainuma A."/>
            <person name="Ishikawa M."/>
            <person name="Umino S."/>
            <person name="Koizumi Y."/>
            <person name="Shiwa Y."/>
            <person name="Yoshikawa H."/>
            <person name="Matsutani M."/>
            <person name="Matsushita K."/>
        </authorList>
    </citation>
    <scope>NUCLEOTIDE SEQUENCE</scope>
    <source>
        <strain evidence="3">DSM 14337</strain>
    </source>
</reference>
<accession>A0ABQ0PQ18</accession>
<dbReference type="Proteomes" id="UP001065047">
    <property type="component" value="Unassembled WGS sequence"/>
</dbReference>
<evidence type="ECO:0000259" key="2">
    <source>
        <dbReference type="PROSITE" id="PS51192"/>
    </source>
</evidence>
<proteinExistence type="predicted"/>
<keyword evidence="3" id="KW-0378">Hydrolase</keyword>
<evidence type="ECO:0000256" key="1">
    <source>
        <dbReference type="ARBA" id="ARBA00022747"/>
    </source>
</evidence>
<keyword evidence="3" id="KW-0540">Nuclease</keyword>
<dbReference type="InterPro" id="IPR014001">
    <property type="entry name" value="Helicase_ATP-bd"/>
</dbReference>
<protein>
    <submittedName>
        <fullName evidence="3">Type I/III endonuclease restriction R subunit</fullName>
    </submittedName>
</protein>
<sequence>MADPRRFLLLNDALLLRICGCGRCRHAGSTHASLEQRPTKIARQRRSEAWRMETLKNTPLSGAQKDALFAERKPSDQAWFEDWASRPLHVSDQDRLLIGLLSPQRLLEMTRYFTLVDRKAGKIVARYQQVFGIKRLLERIKSRRSDGGREGGVVWHTTGSGKSFTMVFLSRALILDDDLKQCRILVVTDRKDLERQLSTTFSTGGELADKKDKADALATSGRRLAQQIGHGQERIIFSLINKFHTATGYAECHNDSTDIIVLVDEGHRSQGGENHARMKHALPNAAFIAFTGTPLLKGSETTSRFGRIIHSYTMQQAVSDGTVTPLLYEERKPDLDVNDRAIDAWFERITQGLTEEQVTDLKKRFARANQVYKADDRIRLIAMDLATHFDNNIDKDLKGMLACDSTGFTEKDRATYKETLKQLTSLRQMVLQDTGETVDFDQYAEQVKKLLDRHVAGVKVHDSQGFYAVGKMGQKPEYNEPETWSEEKTRNETDLIRTRVTKMIDHEMQDDPYAKEAFSALLRKVIAEAESLFDHPLKQFMLLQEFEEQVANRKLENIPTVFDGHRHAQAYYGVFLKTLAAIFNHKQTDDETQRWIDLAFEIDKIVDKAVRENSLSRPDMERSVRKEMLPLLFSTGQKAGFGVDKAQEIIEQVIQIMRAGPADPLRG</sequence>
<evidence type="ECO:0000313" key="3">
    <source>
        <dbReference type="EMBL" id="GBQ77921.1"/>
    </source>
</evidence>
<keyword evidence="3" id="KW-0255">Endonuclease</keyword>
<dbReference type="Pfam" id="PF18766">
    <property type="entry name" value="SWI2_SNF2"/>
    <property type="match status" value="1"/>
</dbReference>
<feature type="domain" description="Helicase ATP-binding" evidence="2">
    <location>
        <begin position="143"/>
        <end position="312"/>
    </location>
</feature>
<dbReference type="InterPro" id="IPR027417">
    <property type="entry name" value="P-loop_NTPase"/>
</dbReference>
<dbReference type="SMART" id="SM00487">
    <property type="entry name" value="DEXDc"/>
    <property type="match status" value="1"/>
</dbReference>
<dbReference type="PANTHER" id="PTHR30195">
    <property type="entry name" value="TYPE I SITE-SPECIFIC DEOXYRIBONUCLEASE PROTEIN SUBUNIT M AND R"/>
    <property type="match status" value="1"/>
</dbReference>
<dbReference type="GO" id="GO:0004519">
    <property type="term" value="F:endonuclease activity"/>
    <property type="evidence" value="ECO:0007669"/>
    <property type="project" value="UniProtKB-KW"/>
</dbReference>
<keyword evidence="4" id="KW-1185">Reference proteome</keyword>
<dbReference type="Gene3D" id="3.40.50.300">
    <property type="entry name" value="P-loop containing nucleotide triphosphate hydrolases"/>
    <property type="match status" value="2"/>
</dbReference>
<dbReference type="SUPFAM" id="SSF52540">
    <property type="entry name" value="P-loop containing nucleoside triphosphate hydrolases"/>
    <property type="match status" value="1"/>
</dbReference>